<sequence>MKPVNSYNEWDLLEEVIVGRLDGAMIPTWQTIARATVPPDSEYLKKRIEERDRGASPYSEELIAAGQKDLAEFIHILEAEGVKIRQPDLYPLSQSYSTPYWSVESSFCSANPRDVLLVIGDELIEAPMAHRDRHYEIHPYRTILKDYFSQGARWTSAPRPELLDDLYDANYQLPGEGEEMRYVTTEFEPTFDAADFVRCGRDIFVQRSHVTNQSGIEWLRRHLGDKYRIHEVKTKCRQACHIDTTFMPMAPGKLLYNPKFMDYEGIPEFVRKQWDIFECPTPVILDWQKKVPISQWINMNFLMLDEERILVEKSQVHTIQAFKDWGFKPIPCPFFNYYIFGGSFHCATLDVRRRGELKSYFDLS</sequence>
<reference evidence="4" key="1">
    <citation type="journal article" date="2017" name="J. Nat. Prod.">
        <title>A Maldiisotopic Approach to Discover Natural Products: Cryptomaldamide, a Hybrid Tripeptide from the Marine Cyanobacterium Moorea producens.</title>
        <authorList>
            <person name="Kinnel R.B."/>
            <person name="Esquenazi E."/>
            <person name="Leao T."/>
            <person name="Moss N."/>
            <person name="Mevers E."/>
            <person name="Pereira A.R."/>
            <person name="Monroe E.A."/>
            <person name="Korobeynikov A."/>
            <person name="Murray T.F."/>
            <person name="Sherman D."/>
            <person name="Gerwick L."/>
            <person name="Dorrestein P.C."/>
            <person name="Gerwick W.H."/>
        </authorList>
    </citation>
    <scope>NUCLEOTIDE SEQUENCE</scope>
    <source>
        <strain evidence="4">JHB</strain>
    </source>
</reference>
<dbReference type="PANTHER" id="PTHR10488">
    <property type="entry name" value="GLYCINE AMIDINOTRANSFERASE, MITOCHONDRIAL"/>
    <property type="match status" value="1"/>
</dbReference>
<dbReference type="Proteomes" id="UP000176944">
    <property type="component" value="Chromosome"/>
</dbReference>
<dbReference type="Gene3D" id="3.75.10.10">
    <property type="entry name" value="L-arginine/glycine Amidinotransferase, Chain A"/>
    <property type="match status" value="1"/>
</dbReference>
<dbReference type="AlphaFoldDB" id="A0A1W6QDX9"/>
<comment type="similarity">
    <text evidence="1">Belongs to the amidinotransferase family.</text>
</comment>
<organism evidence="4">
    <name type="scientific">Moorena producens (strain JHB)</name>
    <dbReference type="NCBI Taxonomy" id="1454205"/>
    <lineage>
        <taxon>Bacteria</taxon>
        <taxon>Bacillati</taxon>
        <taxon>Cyanobacteriota</taxon>
        <taxon>Cyanophyceae</taxon>
        <taxon>Coleofasciculales</taxon>
        <taxon>Coleofasciculaceae</taxon>
        <taxon>Moorena</taxon>
    </lineage>
</organism>
<gene>
    <name evidence="4" type="primary">cpmA</name>
    <name evidence="5" type="ORF">BJP36_39705</name>
</gene>
<name>A0A1W6QDX9_MOOP1</name>
<dbReference type="SUPFAM" id="SSF55909">
    <property type="entry name" value="Pentein"/>
    <property type="match status" value="1"/>
</dbReference>
<dbReference type="EMBL" id="KY315923">
    <property type="protein sequence ID" value="ARO38311.1"/>
    <property type="molecule type" value="Genomic_DNA"/>
</dbReference>
<feature type="active site" description="Amidino-cysteine intermediate" evidence="3">
    <location>
        <position position="346"/>
    </location>
</feature>
<evidence type="ECO:0000256" key="2">
    <source>
        <dbReference type="ARBA" id="ARBA00022679"/>
    </source>
</evidence>
<accession>A0A1W6QDX9</accession>
<dbReference type="EMBL" id="CP017708">
    <property type="protein sequence ID" value="WAN70181.1"/>
    <property type="molecule type" value="Genomic_DNA"/>
</dbReference>
<evidence type="ECO:0000313" key="4">
    <source>
        <dbReference type="EMBL" id="ARO38311.1"/>
    </source>
</evidence>
<dbReference type="GO" id="GO:0006601">
    <property type="term" value="P:creatine biosynthetic process"/>
    <property type="evidence" value="ECO:0007669"/>
    <property type="project" value="TreeGrafter"/>
</dbReference>
<reference evidence="5" key="3">
    <citation type="submission" date="2022-10" db="EMBL/GenBank/DDBJ databases">
        <authorList>
            <person name="Ngo T.-E."/>
        </authorList>
    </citation>
    <scope>NUCLEOTIDE SEQUENCE</scope>
    <source>
        <strain evidence="5">JHB</strain>
    </source>
</reference>
<evidence type="ECO:0000313" key="5">
    <source>
        <dbReference type="EMBL" id="WAN70181.1"/>
    </source>
</evidence>
<protein>
    <submittedName>
        <fullName evidence="4">Amidinotransferase</fullName>
    </submittedName>
</protein>
<dbReference type="GO" id="GO:0015068">
    <property type="term" value="F:glycine amidinotransferase activity"/>
    <property type="evidence" value="ECO:0007669"/>
    <property type="project" value="TreeGrafter"/>
</dbReference>
<feature type="active site" evidence="3">
    <location>
        <position position="192"/>
    </location>
</feature>
<evidence type="ECO:0000256" key="3">
    <source>
        <dbReference type="PIRSR" id="PIRSR633195-1"/>
    </source>
</evidence>
<proteinExistence type="inferred from homology"/>
<reference evidence="5" key="2">
    <citation type="journal article" date="2017" name="Proc. Natl. Acad. Sci. U.S.A.">
        <title>Comparative genomics uncovers the prolific and distinctive metabolic potential of the cyanobacterial genus Moorea.</title>
        <authorList>
            <person name="Leao T."/>
            <person name="Castelao G."/>
            <person name="Korobeynikov A."/>
            <person name="Monroe E.A."/>
            <person name="Podell S."/>
            <person name="Glukhov E."/>
            <person name="Allen E.E."/>
            <person name="Gerwick W.H."/>
            <person name="Gerwick L."/>
        </authorList>
    </citation>
    <scope>NUCLEOTIDE SEQUENCE</scope>
    <source>
        <strain evidence="5">JHB</strain>
    </source>
</reference>
<dbReference type="InterPro" id="IPR033195">
    <property type="entry name" value="AmidinoTrfase"/>
</dbReference>
<evidence type="ECO:0000256" key="1">
    <source>
        <dbReference type="ARBA" id="ARBA00006943"/>
    </source>
</evidence>
<keyword evidence="2 4" id="KW-0808">Transferase</keyword>
<feature type="active site" evidence="3">
    <location>
        <position position="241"/>
    </location>
</feature>
<dbReference type="PANTHER" id="PTHR10488:SF1">
    <property type="entry name" value="GLYCINE AMIDINOTRANSFERASE, MITOCHONDRIAL"/>
    <property type="match status" value="1"/>
</dbReference>